<reference evidence="2" key="1">
    <citation type="submission" date="2025-08" db="UniProtKB">
        <authorList>
            <consortium name="RefSeq"/>
        </authorList>
    </citation>
    <scope>IDENTIFICATION</scope>
    <source>
        <tissue evidence="2">Whole organism</tissue>
    </source>
</reference>
<sequence>MTNLAPENVTTRAAPGAITLFKFGTTDVAASHIFVTNAKTYRASEQNATCAAENGRPLVIKTEEQLQAAQQAVRYKGERYRNVRYAWLTATFTSGKVLQWPDKTNVTQCLNTSVIVGLFNEHYSMLSEYGNFVDSTSPTANDYPVLCYN</sequence>
<dbReference type="KEGG" id="hazt:108678969"/>
<keyword evidence="1" id="KW-1185">Reference proteome</keyword>
<dbReference type="RefSeq" id="XP_018022956.1">
    <property type="nucleotide sequence ID" value="XM_018167467.2"/>
</dbReference>
<evidence type="ECO:0000313" key="1">
    <source>
        <dbReference type="Proteomes" id="UP000694843"/>
    </source>
</evidence>
<proteinExistence type="predicted"/>
<protein>
    <submittedName>
        <fullName evidence="2">Uncharacterized protein LOC108678969</fullName>
    </submittedName>
</protein>
<evidence type="ECO:0000313" key="2">
    <source>
        <dbReference type="RefSeq" id="XP_018022956.1"/>
    </source>
</evidence>
<name>A0A8B7PCJ9_HYAAZ</name>
<dbReference type="AlphaFoldDB" id="A0A8B7PCJ9"/>
<dbReference type="GeneID" id="108678969"/>
<accession>A0A8B7PCJ9</accession>
<dbReference type="Proteomes" id="UP000694843">
    <property type="component" value="Unplaced"/>
</dbReference>
<gene>
    <name evidence="2" type="primary">LOC108678969</name>
</gene>
<organism evidence="1 2">
    <name type="scientific">Hyalella azteca</name>
    <name type="common">Amphipod</name>
    <dbReference type="NCBI Taxonomy" id="294128"/>
    <lineage>
        <taxon>Eukaryota</taxon>
        <taxon>Metazoa</taxon>
        <taxon>Ecdysozoa</taxon>
        <taxon>Arthropoda</taxon>
        <taxon>Crustacea</taxon>
        <taxon>Multicrustacea</taxon>
        <taxon>Malacostraca</taxon>
        <taxon>Eumalacostraca</taxon>
        <taxon>Peracarida</taxon>
        <taxon>Amphipoda</taxon>
        <taxon>Senticaudata</taxon>
        <taxon>Talitrida</taxon>
        <taxon>Talitroidea</taxon>
        <taxon>Hyalellidae</taxon>
        <taxon>Hyalella</taxon>
    </lineage>
</organism>